<dbReference type="OrthoDB" id="4186099at2759"/>
<proteinExistence type="predicted"/>
<comment type="caution">
    <text evidence="2">The sequence shown here is derived from an EMBL/GenBank/DDBJ whole genome shotgun (WGS) entry which is preliminary data.</text>
</comment>
<gene>
    <name evidence="2" type="ORF">CPB84DRAFT_1771951</name>
</gene>
<dbReference type="Proteomes" id="UP000724874">
    <property type="component" value="Unassembled WGS sequence"/>
</dbReference>
<keyword evidence="3" id="KW-1185">Reference proteome</keyword>
<evidence type="ECO:0000313" key="2">
    <source>
        <dbReference type="EMBL" id="KAF8905227.1"/>
    </source>
</evidence>
<protein>
    <submittedName>
        <fullName evidence="2">Uncharacterized protein</fullName>
    </submittedName>
</protein>
<evidence type="ECO:0000256" key="1">
    <source>
        <dbReference type="SAM" id="SignalP"/>
    </source>
</evidence>
<name>A0A9P5NVD7_GYMJU</name>
<feature type="chain" id="PRO_5040230121" evidence="1">
    <location>
        <begin position="22"/>
        <end position="103"/>
    </location>
</feature>
<dbReference type="AlphaFoldDB" id="A0A9P5NVD7"/>
<feature type="signal peptide" evidence="1">
    <location>
        <begin position="1"/>
        <end position="21"/>
    </location>
</feature>
<keyword evidence="1" id="KW-0732">Signal</keyword>
<reference evidence="2" key="1">
    <citation type="submission" date="2020-11" db="EMBL/GenBank/DDBJ databases">
        <authorList>
            <consortium name="DOE Joint Genome Institute"/>
            <person name="Ahrendt S."/>
            <person name="Riley R."/>
            <person name="Andreopoulos W."/>
            <person name="LaButti K."/>
            <person name="Pangilinan J."/>
            <person name="Ruiz-duenas F.J."/>
            <person name="Barrasa J.M."/>
            <person name="Sanchez-Garcia M."/>
            <person name="Camarero S."/>
            <person name="Miyauchi S."/>
            <person name="Serrano A."/>
            <person name="Linde D."/>
            <person name="Babiker R."/>
            <person name="Drula E."/>
            <person name="Ayuso-Fernandez I."/>
            <person name="Pacheco R."/>
            <person name="Padilla G."/>
            <person name="Ferreira P."/>
            <person name="Barriuso J."/>
            <person name="Kellner H."/>
            <person name="Castanera R."/>
            <person name="Alfaro M."/>
            <person name="Ramirez L."/>
            <person name="Pisabarro A.G."/>
            <person name="Kuo A."/>
            <person name="Tritt A."/>
            <person name="Lipzen A."/>
            <person name="He G."/>
            <person name="Yan M."/>
            <person name="Ng V."/>
            <person name="Cullen D."/>
            <person name="Martin F."/>
            <person name="Rosso M.-N."/>
            <person name="Henrissat B."/>
            <person name="Hibbett D."/>
            <person name="Martinez A.T."/>
            <person name="Grigoriev I.V."/>
        </authorList>
    </citation>
    <scope>NUCLEOTIDE SEQUENCE</scope>
    <source>
        <strain evidence="2">AH 44721</strain>
    </source>
</reference>
<dbReference type="EMBL" id="JADNYJ010000023">
    <property type="protein sequence ID" value="KAF8905227.1"/>
    <property type="molecule type" value="Genomic_DNA"/>
</dbReference>
<evidence type="ECO:0000313" key="3">
    <source>
        <dbReference type="Proteomes" id="UP000724874"/>
    </source>
</evidence>
<organism evidence="2 3">
    <name type="scientific">Gymnopilus junonius</name>
    <name type="common">Spectacular rustgill mushroom</name>
    <name type="synonym">Gymnopilus spectabilis subsp. junonius</name>
    <dbReference type="NCBI Taxonomy" id="109634"/>
    <lineage>
        <taxon>Eukaryota</taxon>
        <taxon>Fungi</taxon>
        <taxon>Dikarya</taxon>
        <taxon>Basidiomycota</taxon>
        <taxon>Agaricomycotina</taxon>
        <taxon>Agaricomycetes</taxon>
        <taxon>Agaricomycetidae</taxon>
        <taxon>Agaricales</taxon>
        <taxon>Agaricineae</taxon>
        <taxon>Hymenogastraceae</taxon>
        <taxon>Gymnopilus</taxon>
    </lineage>
</organism>
<sequence>MMKFVAFATTVLLAAAGIVKANNCTSGLDYCDHSLIAKGNYQGQLDRLYQDVLDITVTSTDGNVWNGDLFTCVGGRSAVVKHLQACPNGLCNDNGNGKSDTCA</sequence>
<accession>A0A9P5NVD7</accession>